<dbReference type="InterPro" id="IPR000212">
    <property type="entry name" value="DNA_helicase_UvrD/REP"/>
</dbReference>
<dbReference type="PANTHER" id="PTHR11070">
    <property type="entry name" value="UVRD / RECB / PCRA DNA HELICASE FAMILY MEMBER"/>
    <property type="match status" value="1"/>
</dbReference>
<feature type="domain" description="UvrD-like helicase C-terminal" evidence="2">
    <location>
        <begin position="522"/>
        <end position="566"/>
    </location>
</feature>
<dbReference type="InterPro" id="IPR027785">
    <property type="entry name" value="UvrD-like_helicase_C"/>
</dbReference>
<reference evidence="3 4" key="2">
    <citation type="submission" date="2018-03" db="EMBL/GenBank/DDBJ databases">
        <title>Draft genome of Pseudomonas putida strain KH-18-2.</title>
        <authorList>
            <person name="Yoshizawa S."/>
            <person name="Khan N.H."/>
            <person name="Nishimura M."/>
            <person name="Chiura H.X."/>
            <person name="Ogura Y."/>
            <person name="Hayashi T."/>
            <person name="Kogure K."/>
        </authorList>
    </citation>
    <scope>NUCLEOTIDE SEQUENCE [LARGE SCALE GENOMIC DNA]</scope>
    <source>
        <strain evidence="3 4">KH-18-2</strain>
    </source>
</reference>
<evidence type="ECO:0000313" key="4">
    <source>
        <dbReference type="Proteomes" id="UP000237378"/>
    </source>
</evidence>
<comment type="caution">
    <text evidence="3">The sequence shown here is derived from an EMBL/GenBank/DDBJ whole genome shotgun (WGS) entry which is preliminary data.</text>
</comment>
<dbReference type="Proteomes" id="UP000237378">
    <property type="component" value="Unassembled WGS sequence"/>
</dbReference>
<gene>
    <name evidence="3" type="ORF">BGP82_23095</name>
</gene>
<organism evidence="3 4">
    <name type="scientific">Pseudomonas putida</name>
    <name type="common">Arthrobacter siderocapsulatus</name>
    <dbReference type="NCBI Taxonomy" id="303"/>
    <lineage>
        <taxon>Bacteria</taxon>
        <taxon>Pseudomonadati</taxon>
        <taxon>Pseudomonadota</taxon>
        <taxon>Gammaproteobacteria</taxon>
        <taxon>Pseudomonadales</taxon>
        <taxon>Pseudomonadaceae</taxon>
        <taxon>Pseudomonas</taxon>
    </lineage>
</organism>
<dbReference type="Pfam" id="PF13538">
    <property type="entry name" value="UvrD_C_2"/>
    <property type="match status" value="1"/>
</dbReference>
<accession>A0A2S3WS00</accession>
<dbReference type="EMBL" id="MING01000083">
    <property type="protein sequence ID" value="POG04143.1"/>
    <property type="molecule type" value="Genomic_DNA"/>
</dbReference>
<evidence type="ECO:0000313" key="3">
    <source>
        <dbReference type="EMBL" id="POG04143.1"/>
    </source>
</evidence>
<dbReference type="Gene3D" id="3.40.50.300">
    <property type="entry name" value="P-loop containing nucleotide triphosphate hydrolases"/>
    <property type="match status" value="2"/>
</dbReference>
<name>A0A2S3WS00_PSEPU</name>
<sequence length="668" mass="75864">MSSYIFSSIEASAEIEGFLHELADWCAEKFVQCYIIDKPLIEVKGNYESDKCFAILIPKRKIVFASCSTDENTLSEYADDFVEDIGYISTKFNYKEKIGRPKRWQNILTSQKPNAENLSIAEYLEASELDNPEEQRLSELLVSLATGSINDIERVGVEVPENDLDRIKRNILLFDGDQTRFVYQDLKQKEVRIQGLSGTGKTELLLHKLKELYVADDSSKIAVTCHNKILAANLRARIPKFFNFMKVEQQIEWNQRLLCVHAWGSSGQPYSGAYAAICSAYDIPCHPWSRSMDFDRACSLSLEALKAKGGTDGVYAFDYMLIDESQDFPESFFVLCELATKNSLFIAGDIFQSIFDERKNAGAKAEFTLSKCYRTAPTTLMFAQALAMGYFEDRKLNWLDNDDLDACGYQNHTDPHTGELILKREPISRFEDISQESRSVDLIRLNGEYRQQSCLQIIECIRDIKRQYPNVTANDVGIIMIDKGKAIYEMSDMLAQIIPREVGWPVNKAYESGNPSKDGELFLSNTNHVKGLEFPFVICVTSHLSESFNHRNALYMAITRSFLKTYFLVPNGAMNQTLDRIQEGLEKISESGVLRVMPPPAEEQDRIRASVKWHGRLKSFDDLALDILTELGTPESQVARYLNAMKSLLDPDASKVEIHKLARKLTSE</sequence>
<dbReference type="AlphaFoldDB" id="A0A2S3WS00"/>
<dbReference type="RefSeq" id="WP_014589610.1">
    <property type="nucleotide sequence ID" value="NZ_MING01000083.1"/>
</dbReference>
<dbReference type="GO" id="GO:0043138">
    <property type="term" value="F:3'-5' DNA helicase activity"/>
    <property type="evidence" value="ECO:0007669"/>
    <property type="project" value="TreeGrafter"/>
</dbReference>
<reference evidence="3 4" key="1">
    <citation type="submission" date="2016-08" db="EMBL/GenBank/DDBJ databases">
        <authorList>
            <person name="Seilhamer J.J."/>
        </authorList>
    </citation>
    <scope>NUCLEOTIDE SEQUENCE [LARGE SCALE GENOMIC DNA]</scope>
    <source>
        <strain evidence="3 4">KH-18-2</strain>
    </source>
</reference>
<dbReference type="InterPro" id="IPR027417">
    <property type="entry name" value="P-loop_NTPase"/>
</dbReference>
<proteinExistence type="predicted"/>
<dbReference type="PANTHER" id="PTHR11070:SF2">
    <property type="entry name" value="ATP-DEPENDENT DNA HELICASE SRS2"/>
    <property type="match status" value="1"/>
</dbReference>
<evidence type="ECO:0000259" key="2">
    <source>
        <dbReference type="Pfam" id="PF13538"/>
    </source>
</evidence>
<dbReference type="SUPFAM" id="SSF52540">
    <property type="entry name" value="P-loop containing nucleoside triphosphate hydrolases"/>
    <property type="match status" value="1"/>
</dbReference>
<dbReference type="GO" id="GO:0003677">
    <property type="term" value="F:DNA binding"/>
    <property type="evidence" value="ECO:0007669"/>
    <property type="project" value="InterPro"/>
</dbReference>
<dbReference type="GO" id="GO:0000725">
    <property type="term" value="P:recombinational repair"/>
    <property type="evidence" value="ECO:0007669"/>
    <property type="project" value="TreeGrafter"/>
</dbReference>
<protein>
    <recommendedName>
        <fullName evidence="1">DNA 3'-5' helicase II</fullName>
    </recommendedName>
</protein>
<dbReference type="GO" id="GO:0005524">
    <property type="term" value="F:ATP binding"/>
    <property type="evidence" value="ECO:0007669"/>
    <property type="project" value="InterPro"/>
</dbReference>
<evidence type="ECO:0000256" key="1">
    <source>
        <dbReference type="ARBA" id="ARBA00034923"/>
    </source>
</evidence>